<dbReference type="GO" id="GO:0061061">
    <property type="term" value="P:muscle structure development"/>
    <property type="evidence" value="ECO:0007669"/>
    <property type="project" value="UniProtKB-ARBA"/>
</dbReference>
<feature type="compositionally biased region" description="Basic and acidic residues" evidence="19">
    <location>
        <begin position="2168"/>
        <end position="2181"/>
    </location>
</feature>
<dbReference type="Pfam" id="PF00069">
    <property type="entry name" value="Pkinase"/>
    <property type="match status" value="2"/>
</dbReference>
<dbReference type="InterPro" id="IPR036179">
    <property type="entry name" value="Ig-like_dom_sf"/>
</dbReference>
<evidence type="ECO:0000259" key="22">
    <source>
        <dbReference type="PROSITE" id="PS50853"/>
    </source>
</evidence>
<dbReference type="FunFam" id="2.60.40.10:FF:000539">
    <property type="entry name" value="striated muscle preferentially expressed protein kinase"/>
    <property type="match status" value="1"/>
</dbReference>
<dbReference type="PROSITE" id="PS50011">
    <property type="entry name" value="PROTEIN_KINASE_DOM"/>
    <property type="match status" value="2"/>
</dbReference>
<evidence type="ECO:0000256" key="18">
    <source>
        <dbReference type="ARBA" id="ARBA00083841"/>
    </source>
</evidence>
<feature type="region of interest" description="Disordered" evidence="19">
    <location>
        <begin position="229"/>
        <end position="275"/>
    </location>
</feature>
<dbReference type="PROSITE" id="PS50835">
    <property type="entry name" value="IG_LIKE"/>
    <property type="match status" value="7"/>
</dbReference>
<evidence type="ECO:0000256" key="19">
    <source>
        <dbReference type="SAM" id="MobiDB-lite"/>
    </source>
</evidence>
<comment type="subcellular location">
    <subcellularLocation>
        <location evidence="1">Nucleus</location>
    </subcellularLocation>
</comment>
<keyword evidence="9" id="KW-0547">Nucleotide-binding</keyword>
<dbReference type="PANTHER" id="PTHR47633:SF3">
    <property type="entry name" value="STRIATED MUSCLE PREFERENTIALLY EXPRESSED PROTEIN KINASE"/>
    <property type="match status" value="1"/>
</dbReference>
<feature type="domain" description="Ig-like" evidence="21">
    <location>
        <begin position="1328"/>
        <end position="1416"/>
    </location>
</feature>
<feature type="domain" description="Protein kinase" evidence="20">
    <location>
        <begin position="2753"/>
        <end position="3005"/>
    </location>
</feature>
<keyword evidence="8" id="KW-0677">Repeat</keyword>
<dbReference type="GO" id="GO:0030154">
    <property type="term" value="P:cell differentiation"/>
    <property type="evidence" value="ECO:0007669"/>
    <property type="project" value="UniProtKB-KW"/>
</dbReference>
<evidence type="ECO:0000256" key="1">
    <source>
        <dbReference type="ARBA" id="ARBA00004123"/>
    </source>
</evidence>
<feature type="compositionally biased region" description="Basic residues" evidence="19">
    <location>
        <begin position="1826"/>
        <end position="1836"/>
    </location>
</feature>
<dbReference type="InterPro" id="IPR003599">
    <property type="entry name" value="Ig_sub"/>
</dbReference>
<dbReference type="FunFam" id="3.30.200.20:FF:000312">
    <property type="entry name" value="striated muscle preferentially expressed protein kinase"/>
    <property type="match status" value="1"/>
</dbReference>
<dbReference type="PROSITE" id="PS50853">
    <property type="entry name" value="FN3"/>
    <property type="match status" value="2"/>
</dbReference>
<evidence type="ECO:0000256" key="16">
    <source>
        <dbReference type="ARBA" id="ARBA00047899"/>
    </source>
</evidence>
<evidence type="ECO:0000256" key="5">
    <source>
        <dbReference type="ARBA" id="ARBA00022527"/>
    </source>
</evidence>
<dbReference type="InterPro" id="IPR000719">
    <property type="entry name" value="Prot_kinase_dom"/>
</dbReference>
<evidence type="ECO:0000259" key="21">
    <source>
        <dbReference type="PROSITE" id="PS50835"/>
    </source>
</evidence>
<keyword evidence="13" id="KW-1015">Disulfide bond</keyword>
<feature type="region of interest" description="Disordered" evidence="19">
    <location>
        <begin position="1751"/>
        <end position="1877"/>
    </location>
</feature>
<comment type="catalytic activity">
    <reaction evidence="17">
        <text>L-seryl-[protein] + ATP = O-phospho-L-seryl-[protein] + ADP + H(+)</text>
        <dbReference type="Rhea" id="RHEA:17989"/>
        <dbReference type="Rhea" id="RHEA-COMP:9863"/>
        <dbReference type="Rhea" id="RHEA-COMP:11604"/>
        <dbReference type="ChEBI" id="CHEBI:15378"/>
        <dbReference type="ChEBI" id="CHEBI:29999"/>
        <dbReference type="ChEBI" id="CHEBI:30616"/>
        <dbReference type="ChEBI" id="CHEBI:83421"/>
        <dbReference type="ChEBI" id="CHEBI:456216"/>
        <dbReference type="EC" id="2.7.11.1"/>
    </reaction>
</comment>
<reference evidence="23" key="1">
    <citation type="submission" date="2025-08" db="UniProtKB">
        <authorList>
            <consortium name="Ensembl"/>
        </authorList>
    </citation>
    <scope>IDENTIFICATION</scope>
</reference>
<dbReference type="FunFam" id="1.10.510.10:FF:000344">
    <property type="entry name" value="striated muscle preferentially expressed protein kinase isoform X1"/>
    <property type="match status" value="1"/>
</dbReference>
<feature type="compositionally biased region" description="Polar residues" evidence="19">
    <location>
        <begin position="2245"/>
        <end position="2257"/>
    </location>
</feature>
<feature type="compositionally biased region" description="Polar residues" evidence="19">
    <location>
        <begin position="76"/>
        <end position="85"/>
    </location>
</feature>
<dbReference type="InterPro" id="IPR036116">
    <property type="entry name" value="FN3_sf"/>
</dbReference>
<dbReference type="Gene3D" id="3.30.200.20">
    <property type="entry name" value="Phosphorylase Kinase, domain 1"/>
    <property type="match status" value="2"/>
</dbReference>
<keyword evidence="11" id="KW-0221">Differentiation</keyword>
<dbReference type="FunFam" id="2.60.40.10:FF:000513">
    <property type="entry name" value="striated muscle preferentially expressed protein kinase"/>
    <property type="match status" value="1"/>
</dbReference>
<dbReference type="GO" id="GO:0004674">
    <property type="term" value="F:protein serine/threonine kinase activity"/>
    <property type="evidence" value="ECO:0007669"/>
    <property type="project" value="UniProtKB-KW"/>
</dbReference>
<feature type="compositionally biased region" description="Polar residues" evidence="19">
    <location>
        <begin position="253"/>
        <end position="265"/>
    </location>
</feature>
<proteinExistence type="inferred from homology"/>
<feature type="region of interest" description="Disordered" evidence="19">
    <location>
        <begin position="166"/>
        <end position="216"/>
    </location>
</feature>
<feature type="region of interest" description="Disordered" evidence="19">
    <location>
        <begin position="2637"/>
        <end position="2673"/>
    </location>
</feature>
<feature type="region of interest" description="Disordered" evidence="19">
    <location>
        <begin position="1972"/>
        <end position="2077"/>
    </location>
</feature>
<feature type="region of interest" description="Disordered" evidence="19">
    <location>
        <begin position="1008"/>
        <end position="1030"/>
    </location>
</feature>
<evidence type="ECO:0000256" key="6">
    <source>
        <dbReference type="ARBA" id="ARBA00022553"/>
    </source>
</evidence>
<feature type="domain" description="Protein kinase" evidence="20">
    <location>
        <begin position="1436"/>
        <end position="1688"/>
    </location>
</feature>
<feature type="compositionally biased region" description="Polar residues" evidence="19">
    <location>
        <begin position="1778"/>
        <end position="1790"/>
    </location>
</feature>
<keyword evidence="4" id="KW-0488">Methylation</keyword>
<dbReference type="FunFam" id="2.60.40.10:FF:000541">
    <property type="entry name" value="striated muscle preferentially expressed protein kinase"/>
    <property type="match status" value="1"/>
</dbReference>
<dbReference type="GeneTree" id="ENSGT00940000163418"/>
<dbReference type="InterPro" id="IPR011009">
    <property type="entry name" value="Kinase-like_dom_sf"/>
</dbReference>
<feature type="domain" description="Fibronectin type-III" evidence="22">
    <location>
        <begin position="2468"/>
        <end position="2559"/>
    </location>
</feature>
<dbReference type="FunFam" id="1.10.510.10:FF:000363">
    <property type="entry name" value="Striated muscle preferentially expressed protein kinase"/>
    <property type="match status" value="1"/>
</dbReference>
<dbReference type="InterPro" id="IPR003961">
    <property type="entry name" value="FN3_dom"/>
</dbReference>
<evidence type="ECO:0000256" key="10">
    <source>
        <dbReference type="ARBA" id="ARBA00022777"/>
    </source>
</evidence>
<feature type="region of interest" description="Disordered" evidence="19">
    <location>
        <begin position="1922"/>
        <end position="1952"/>
    </location>
</feature>
<feature type="compositionally biased region" description="Acidic residues" evidence="19">
    <location>
        <begin position="1798"/>
        <end position="1809"/>
    </location>
</feature>
<feature type="region of interest" description="Disordered" evidence="19">
    <location>
        <begin position="2147"/>
        <end position="2271"/>
    </location>
</feature>
<dbReference type="SMART" id="SM00409">
    <property type="entry name" value="IG"/>
    <property type="match status" value="8"/>
</dbReference>
<feature type="compositionally biased region" description="Basic and acidic residues" evidence="19">
    <location>
        <begin position="1810"/>
        <end position="1825"/>
    </location>
</feature>
<dbReference type="SMART" id="SM00408">
    <property type="entry name" value="IGc2"/>
    <property type="match status" value="8"/>
</dbReference>
<dbReference type="PROSITE" id="PS00108">
    <property type="entry name" value="PROTEIN_KINASE_ST"/>
    <property type="match status" value="2"/>
</dbReference>
<dbReference type="FunFam" id="2.60.40.10:FF:000497">
    <property type="entry name" value="Striated muscle preferentially expressed protein kinase"/>
    <property type="match status" value="1"/>
</dbReference>
<evidence type="ECO:0000256" key="2">
    <source>
        <dbReference type="ARBA" id="ARBA00006692"/>
    </source>
</evidence>
<feature type="domain" description="Ig-like" evidence="21">
    <location>
        <begin position="570"/>
        <end position="658"/>
    </location>
</feature>
<feature type="domain" description="Ig-like" evidence="21">
    <location>
        <begin position="813"/>
        <end position="907"/>
    </location>
</feature>
<comment type="catalytic activity">
    <reaction evidence="16">
        <text>L-threonyl-[protein] + ATP = O-phospho-L-threonyl-[protein] + ADP + H(+)</text>
        <dbReference type="Rhea" id="RHEA:46608"/>
        <dbReference type="Rhea" id="RHEA-COMP:11060"/>
        <dbReference type="Rhea" id="RHEA-COMP:11605"/>
        <dbReference type="ChEBI" id="CHEBI:15378"/>
        <dbReference type="ChEBI" id="CHEBI:30013"/>
        <dbReference type="ChEBI" id="CHEBI:30616"/>
        <dbReference type="ChEBI" id="CHEBI:61977"/>
        <dbReference type="ChEBI" id="CHEBI:456216"/>
        <dbReference type="EC" id="2.7.11.1"/>
    </reaction>
</comment>
<dbReference type="FunFam" id="2.60.40.10:FF:000784">
    <property type="entry name" value="Striated muscle preferentially expressed protein kinase"/>
    <property type="match status" value="1"/>
</dbReference>
<dbReference type="FunFam" id="3.30.200.20:FF:000302">
    <property type="entry name" value="striated muscle preferentially expressed protein kinase"/>
    <property type="match status" value="1"/>
</dbReference>
<keyword evidence="6" id="KW-0597">Phosphoprotein</keyword>
<evidence type="ECO:0000256" key="8">
    <source>
        <dbReference type="ARBA" id="ARBA00022737"/>
    </source>
</evidence>
<evidence type="ECO:0000256" key="4">
    <source>
        <dbReference type="ARBA" id="ARBA00022481"/>
    </source>
</evidence>
<keyword evidence="10" id="KW-0418">Kinase</keyword>
<feature type="compositionally biased region" description="Low complexity" evidence="19">
    <location>
        <begin position="2212"/>
        <end position="2223"/>
    </location>
</feature>
<dbReference type="SMART" id="SM00220">
    <property type="entry name" value="S_TKc"/>
    <property type="match status" value="2"/>
</dbReference>
<dbReference type="InterPro" id="IPR007110">
    <property type="entry name" value="Ig-like_dom"/>
</dbReference>
<feature type="domain" description="Ig-like" evidence="21">
    <location>
        <begin position="719"/>
        <end position="808"/>
    </location>
</feature>
<feature type="region of interest" description="Disordered" evidence="19">
    <location>
        <begin position="2294"/>
        <end position="2330"/>
    </location>
</feature>
<protein>
    <recommendedName>
        <fullName evidence="3">non-specific serine/threonine protein kinase</fullName>
        <ecNumber evidence="3">2.7.11.1</ecNumber>
    </recommendedName>
    <alternativeName>
        <fullName evidence="18">Aortic preferentially expressed protein 1</fullName>
    </alternativeName>
</protein>
<feature type="region of interest" description="Disordered" evidence="19">
    <location>
        <begin position="460"/>
        <end position="562"/>
    </location>
</feature>
<feature type="region of interest" description="Disordered" evidence="19">
    <location>
        <begin position="58"/>
        <end position="95"/>
    </location>
</feature>
<dbReference type="InterPro" id="IPR003598">
    <property type="entry name" value="Ig_sub2"/>
</dbReference>
<feature type="compositionally biased region" description="Basic and acidic residues" evidence="19">
    <location>
        <begin position="497"/>
        <end position="526"/>
    </location>
</feature>
<dbReference type="FunFam" id="2.60.40.10:FF:000428">
    <property type="entry name" value="striated muscle preferentially expressed protein kinase"/>
    <property type="match status" value="1"/>
</dbReference>
<dbReference type="GO" id="GO:0005524">
    <property type="term" value="F:ATP binding"/>
    <property type="evidence" value="ECO:0007669"/>
    <property type="project" value="UniProtKB-KW"/>
</dbReference>
<evidence type="ECO:0000256" key="11">
    <source>
        <dbReference type="ARBA" id="ARBA00022782"/>
    </source>
</evidence>
<dbReference type="Pfam" id="PF07679">
    <property type="entry name" value="I-set"/>
    <property type="match status" value="7"/>
</dbReference>
<evidence type="ECO:0000256" key="3">
    <source>
        <dbReference type="ARBA" id="ARBA00012513"/>
    </source>
</evidence>
<dbReference type="FunFam" id="2.60.40.10:FF:000145">
    <property type="entry name" value="Myosin light chain kinase, smooth muscle"/>
    <property type="match status" value="1"/>
</dbReference>
<keyword evidence="7" id="KW-0808">Transferase</keyword>
<feature type="compositionally biased region" description="Polar residues" evidence="19">
    <location>
        <begin position="2294"/>
        <end position="2320"/>
    </location>
</feature>
<keyword evidence="24" id="KW-1185">Reference proteome</keyword>
<feature type="compositionally biased region" description="Basic residues" evidence="19">
    <location>
        <begin position="2185"/>
        <end position="2194"/>
    </location>
</feature>
<dbReference type="SMART" id="SM00060">
    <property type="entry name" value="FN3"/>
    <property type="match status" value="2"/>
</dbReference>
<feature type="compositionally biased region" description="Polar residues" evidence="19">
    <location>
        <begin position="1978"/>
        <end position="1989"/>
    </location>
</feature>
<dbReference type="Gene3D" id="1.10.510.10">
    <property type="entry name" value="Transferase(Phosphotransferase) domain 1"/>
    <property type="match status" value="2"/>
</dbReference>
<dbReference type="PANTHER" id="PTHR47633">
    <property type="entry name" value="IMMUNOGLOBULIN"/>
    <property type="match status" value="1"/>
</dbReference>
<accession>A0A8C5WN60</accession>
<feature type="compositionally biased region" description="Polar residues" evidence="19">
    <location>
        <begin position="2689"/>
        <end position="2698"/>
    </location>
</feature>
<comment type="similarity">
    <text evidence="2">Belongs to the protein kinase superfamily. CAMK Ser/Thr protein kinase family.</text>
</comment>
<evidence type="ECO:0000256" key="7">
    <source>
        <dbReference type="ARBA" id="ARBA00022679"/>
    </source>
</evidence>
<dbReference type="EC" id="2.7.11.1" evidence="3"/>
<dbReference type="Gene3D" id="2.60.40.10">
    <property type="entry name" value="Immunoglobulins"/>
    <property type="match status" value="9"/>
</dbReference>
<organism evidence="23 24">
    <name type="scientific">Laticauda laticaudata</name>
    <name type="common">Blue-ringed sea krait</name>
    <name type="synonym">Blue-lipped sea krait</name>
    <dbReference type="NCBI Taxonomy" id="8630"/>
    <lineage>
        <taxon>Eukaryota</taxon>
        <taxon>Metazoa</taxon>
        <taxon>Chordata</taxon>
        <taxon>Craniata</taxon>
        <taxon>Vertebrata</taxon>
        <taxon>Euteleostomi</taxon>
        <taxon>Lepidosauria</taxon>
        <taxon>Squamata</taxon>
        <taxon>Bifurcata</taxon>
        <taxon>Unidentata</taxon>
        <taxon>Episquamata</taxon>
        <taxon>Toxicofera</taxon>
        <taxon>Serpentes</taxon>
        <taxon>Colubroidea</taxon>
        <taxon>Elapidae</taxon>
        <taxon>Laticaudinae</taxon>
        <taxon>Laticauda</taxon>
    </lineage>
</organism>
<feature type="domain" description="Ig-like" evidence="21">
    <location>
        <begin position="2371"/>
        <end position="2461"/>
    </location>
</feature>
<feature type="compositionally biased region" description="Polar residues" evidence="19">
    <location>
        <begin position="2721"/>
        <end position="2737"/>
    </location>
</feature>
<keyword evidence="14" id="KW-0539">Nucleus</keyword>
<dbReference type="SUPFAM" id="SSF49265">
    <property type="entry name" value="Fibronectin type III"/>
    <property type="match status" value="1"/>
</dbReference>
<evidence type="ECO:0000256" key="13">
    <source>
        <dbReference type="ARBA" id="ARBA00023157"/>
    </source>
</evidence>
<evidence type="ECO:0000313" key="24">
    <source>
        <dbReference type="Proteomes" id="UP000694406"/>
    </source>
</evidence>
<name>A0A8C5WN60_LATLA</name>
<dbReference type="Ensembl" id="ENSLLTT00000000719.1">
    <property type="protein sequence ID" value="ENSLLTP00000000694.1"/>
    <property type="gene ID" value="ENSLLTG00000000378.1"/>
</dbReference>
<evidence type="ECO:0000256" key="14">
    <source>
        <dbReference type="ARBA" id="ARBA00023242"/>
    </source>
</evidence>
<dbReference type="SUPFAM" id="SSF56112">
    <property type="entry name" value="Protein kinase-like (PK-like)"/>
    <property type="match status" value="2"/>
</dbReference>
<feature type="domain" description="Ig-like" evidence="21">
    <location>
        <begin position="1040"/>
        <end position="1130"/>
    </location>
</feature>
<dbReference type="GO" id="GO:0005634">
    <property type="term" value="C:nucleus"/>
    <property type="evidence" value="ECO:0007669"/>
    <property type="project" value="UniProtKB-SubCell"/>
</dbReference>
<keyword evidence="12" id="KW-0067">ATP-binding</keyword>
<evidence type="ECO:0000256" key="15">
    <source>
        <dbReference type="ARBA" id="ARBA00023319"/>
    </source>
</evidence>
<evidence type="ECO:0000256" key="17">
    <source>
        <dbReference type="ARBA" id="ARBA00048679"/>
    </source>
</evidence>
<dbReference type="InterPro" id="IPR008271">
    <property type="entry name" value="Ser/Thr_kinase_AS"/>
</dbReference>
<dbReference type="InterPro" id="IPR013098">
    <property type="entry name" value="Ig_I-set"/>
</dbReference>
<evidence type="ECO:0000256" key="12">
    <source>
        <dbReference type="ARBA" id="ARBA00022840"/>
    </source>
</evidence>
<reference evidence="23" key="2">
    <citation type="submission" date="2025-09" db="UniProtKB">
        <authorList>
            <consortium name="Ensembl"/>
        </authorList>
    </citation>
    <scope>IDENTIFICATION</scope>
</reference>
<dbReference type="CDD" id="cd00063">
    <property type="entry name" value="FN3"/>
    <property type="match status" value="2"/>
</dbReference>
<evidence type="ECO:0000313" key="23">
    <source>
        <dbReference type="Ensembl" id="ENSLLTP00000000694.1"/>
    </source>
</evidence>
<dbReference type="InterPro" id="IPR013783">
    <property type="entry name" value="Ig-like_fold"/>
</dbReference>
<feature type="compositionally biased region" description="Basic and acidic residues" evidence="19">
    <location>
        <begin position="2321"/>
        <end position="2330"/>
    </location>
</feature>
<evidence type="ECO:0000259" key="20">
    <source>
        <dbReference type="PROSITE" id="PS50011"/>
    </source>
</evidence>
<keyword evidence="15" id="KW-0393">Immunoglobulin domain</keyword>
<feature type="domain" description="Fibronectin type-III" evidence="22">
    <location>
        <begin position="1137"/>
        <end position="1234"/>
    </location>
</feature>
<keyword evidence="5" id="KW-0723">Serine/threonine-protein kinase</keyword>
<feature type="domain" description="Ig-like" evidence="21">
    <location>
        <begin position="914"/>
        <end position="1002"/>
    </location>
</feature>
<feature type="compositionally biased region" description="Polar residues" evidence="19">
    <location>
        <begin position="176"/>
        <end position="185"/>
    </location>
</feature>
<dbReference type="FunFam" id="2.60.40.10:FF:000080">
    <property type="entry name" value="Myosin light chain kinase, smooth muscle"/>
    <property type="match status" value="1"/>
</dbReference>
<evidence type="ECO:0000256" key="9">
    <source>
        <dbReference type="ARBA" id="ARBA00022741"/>
    </source>
</evidence>
<feature type="region of interest" description="Disordered" evidence="19">
    <location>
        <begin position="2689"/>
        <end position="2748"/>
    </location>
</feature>
<dbReference type="Proteomes" id="UP000694406">
    <property type="component" value="Unplaced"/>
</dbReference>
<dbReference type="SUPFAM" id="SSF48726">
    <property type="entry name" value="Immunoglobulin"/>
    <property type="match status" value="8"/>
</dbReference>
<feature type="compositionally biased region" description="Basic residues" evidence="19">
    <location>
        <begin position="536"/>
        <end position="546"/>
    </location>
</feature>
<sequence length="3058" mass="339148">IWKRAAEVVGKHVYMHASPFARGPKAALFLRGKAVPSPFDQVLIVFPAGESDTLVDASMKTTPTSVPGLSHPDEQASWSESQTTVLEKDPEAGPPARGPYLHPSIPRQAPAEARHLGVEPLVRASRAELIGVAPGTEDSLSLGSDPYGSAFSLYRGRALSLHVSLPHGGYRRDDANSNSKTSTDILQRPVTPRAGQCPVQPPETSHGTTPPVVPRRKLLMPNDFQDTASEELDEKLKHPKSSGYSQVGAGESRPQTPLSEASSRVSILRPSPKLPRSGSKIVDKLKFFEERRKSLEQNDNPFVGHTWQPLRKSRSFDQAGFDDASPFLSAGSHEDLQEDIRSEFGDVFSRRRIFHQKAASLDERGRFSSHVHDLEQRFTEELGRIKRTVSQQQLRRSQELFKSPTAIESSVPKVPPPRKLKPMKVFSATENAHGVQQLVLSSVGLVGLRDEPQKTQKFLSRNAARTEEMGERNIASRGRKWELGQDGHSLSWTKTETGPDRSKAGIHGTNREFDRKTGKVLEKKDNTLQPQEGKSARSRGKGRRSRQMSPEPESSDDSYISAGEDPLEAPIFEIPIHDAVVIAGTEVLFKCIVTGNPSPQVSWRKDGIPFRNSTARPIKAEGERHTLLVRSARLVDAGLYTVCATNEVAEACCSAILTVRPGKGKEVSSPVTSDEEYLSPLEEFPESVTPQHHPVMRVQPYSEIGPTAAHTDINFKAAPCFETALSDQTVLEGQDVVLRIRVQGEPKPIVHWLKNRHPVKYGRRISAVEEEDGSFCLYIRMVECTDAGYYACKAINEYGTRQCEAKLDIQVHPETHSLAVLTPLQDVVVGAGDAAIFECLVSGPPDVDVDWLWRGHLLQPALLQCKMHFDGRKCKLLLTSVHEDDSGIYTCKLSTAKDELTCSAKLTVWPSRHPLFTRKLETVAVVEGRTARLDCKISGEPPPAIVWTHFGQPVQEGETMRIQQDGGLHSLVILHVRSEDEGQYGVSASNKHGRAECTAELYVEEPRPAASSQISKLEKMPSIPEEPEQGESEVERFTMPDFLRPLHDLDVVESKEAVLECQVAGLPYPAITWFHNGRRIESSEDRRMTQYKDVHRLVFNSVNHAHAGVYKSVIANKVGKATCYAHLYVTDVVPTPPDGPPTIAAVTGRGVTLNWNAPKWLDSAIDPASVTYILQQQILGSSHWTVVTTGLHQTSHTILALKKNIYYMFRVLTATTKANSKPSPPTEPVQLLDHGPYMAEAPIILDKPDMVYAVEAQSASITITLNHVEAAVTWRSDPNCEMCMPDDDQHTLRFLRVGKGDVGEITCEVSNQHGYDHGFISMELAEAPRFESIMEDIEVGIGETPQFAVVVEGKPLPDIMWYKNQLLLTESNHLSFVYEESECSLVVLNTTEQDNGVYTCTARNLAGEVSCKAELVVHAGMTEEESHIARRLADYYDVHEEISRGAFSYVRRVTQKSTGLAFAAKFIPCRAKAKKSARRELGILAQLDHERIVYFHDAFEKRNALIIVTELCTGEELLERIARKPSVSESEIRCYMRQVLEGIGYLHRNGILHLDIKPENLLLAEPGSDQVRICDFGNAQELIPDELQYCKYGTPEFVGPEIVSQSPVSMVTDVWPVGVMTYLCLTGISPFVGENDKTTLMNIRNYNVAFEESMFTGLTREAKGFVIKVLVNDRLRPNAEQTLEHPWFKTLAKGKSISTDHLKLFISRRKWQRSQISYKCNMVPRPIPELLEDTSTHLSIAVPRLLKETSVLSSSSDSDDPEELPYIPMPHQPEFSGSRMSLTEIPTEQESVGPDGALTEEDTSMDWQDEEQRGTKRKEDVESSVRRHKKKRRALKKGSSLESPDSPSRPILTKASSMELPRRSPSPGTLYHRKGGLPEEEYAQRLELMRQRLLRGSPVDGKLSGLRGPLLETLGHKMVRAASSETAPQHLPPEGRLLQKSSSFSQGDGEPVILHRRSGAPLEIPLAQAETQKLKETPSLSALNESQPHTPHEALSKVPSLEMEVGTKSLTRSSLRRPIPRKSEEKPSARFAKPDTPVAGKAVSSKRESIPPQRETAEPSIAVPEGVPQQSPTEVPPCAVVSSKEKALPSSAENIADIDSEEVFEAKFKRGREGSFSRGYKLISRSEERHLAKPLVQEEGIYRPGPVGAPLEFDKPTAPKQLGARSRSVQDLHEVEKEGGFIRRMSMRLRRTPPGRRPSWGLASKDKKDPEGQQSEPGSSESPVMAVRRKIGSKVGRLSTHLRSHSQQQADDNQPVSSGDRIRPLEKSAPFLSQIRRATSEGENLRQVGIPQNQLAAQSAKVPSTESFQSESSTGNVSSDGQRRSSRWERWSLSRAKRDKVASQPNLPASLRGEGVVIVSQPYMLSESDFPPVFHIKLKDQVLLEGEAVQLCCLPAASPTPCILWMKDKRALVSEGVLNIVACKDGRQLLTISKVSKKDAGLYECNATNALGTATSSCTIAVARLPGRPGTPEIPQKYRNTVLVLWRPADTQAPCTYTLERKIDGEHDWKTISSGIADCYFNAADLPVGNTIKFRVACANKAGQGPYSNPSGKVFIESAGEKEENLMLNDVTLFLQRNKMPRTIHNKTVLILQFTLPITALLPSLEGPSMTKAPFPESTLKPCRTASSLTTHNVSTTTKGLLAPTSSADSSVSKFSPAQPTLPTSTVDSSGTISPKTVPYVATSFVSIPSRSPTTTDDVPSPSVIPTTEEMPSHTRFLRRSISSSKDTNSGARGSLTSKDESALRQGVPQKPYTFLDEKARGRFGVIRECKENATGKRFMAKIVPYETEGKQKVLQEYEILKGLHHERIMTLHEAYITPRYLVLIVEYCTGKEILFHLVDRFRYSEDDVVGYITQVLQALEYLHGQHIIHLDLKPENIIVSATNLIKIIDFGSAQTYNPMVLRQLGRRVGTLEYMAPEMVKGDPTGSAADIWGIGVLTYIMLSGRSPFFEADTLEIESRILAGRYDAFKLYPNVSQSAALFIRKVLSAHPWSRPTLKDCFANPWLQDAYLMKLRRQTLTFTTSRLKEFLVEHQRRRNEVATKHKVLLRSYHGASSHVP</sequence>
<dbReference type="FunFam" id="2.60.40.10:FF:000538">
    <property type="entry name" value="Striated muscle preferentially expressed protein kinase"/>
    <property type="match status" value="1"/>
</dbReference>